<organism evidence="1 2">
    <name type="scientific">Flavobacterium branchiarum</name>
    <dbReference type="NCBI Taxonomy" id="1114870"/>
    <lineage>
        <taxon>Bacteria</taxon>
        <taxon>Pseudomonadati</taxon>
        <taxon>Bacteroidota</taxon>
        <taxon>Flavobacteriia</taxon>
        <taxon>Flavobacteriales</taxon>
        <taxon>Flavobacteriaceae</taxon>
        <taxon>Flavobacterium</taxon>
    </lineage>
</organism>
<accession>A0ABV5FL92</accession>
<sequence length="45" mass="5073">MDSSFLVGDYCIAVYHDINIEFVNEGFEHDASSEAWAAYKVCMGH</sequence>
<gene>
    <name evidence="1" type="ORF">ACFFUQ_09815</name>
</gene>
<reference evidence="1 2" key="1">
    <citation type="submission" date="2024-09" db="EMBL/GenBank/DDBJ databases">
        <authorList>
            <person name="Sun Q."/>
            <person name="Mori K."/>
        </authorList>
    </citation>
    <scope>NUCLEOTIDE SEQUENCE [LARGE SCALE GENOMIC DNA]</scope>
    <source>
        <strain evidence="1 2">CECT 7908</strain>
    </source>
</reference>
<comment type="caution">
    <text evidence="1">The sequence shown here is derived from an EMBL/GenBank/DDBJ whole genome shotgun (WGS) entry which is preliminary data.</text>
</comment>
<dbReference type="RefSeq" id="WP_290267064.1">
    <property type="nucleotide sequence ID" value="NZ_JAUFQQ010000005.1"/>
</dbReference>
<proteinExistence type="predicted"/>
<name>A0ABV5FL92_9FLAO</name>
<dbReference type="Proteomes" id="UP001589589">
    <property type="component" value="Unassembled WGS sequence"/>
</dbReference>
<dbReference type="EMBL" id="JBHMEX010000031">
    <property type="protein sequence ID" value="MFB9064319.1"/>
    <property type="molecule type" value="Genomic_DNA"/>
</dbReference>
<evidence type="ECO:0000313" key="2">
    <source>
        <dbReference type="Proteomes" id="UP001589589"/>
    </source>
</evidence>
<evidence type="ECO:0000313" key="1">
    <source>
        <dbReference type="EMBL" id="MFB9064319.1"/>
    </source>
</evidence>
<protein>
    <submittedName>
        <fullName evidence="1">Uncharacterized protein</fullName>
    </submittedName>
</protein>
<keyword evidence="2" id="KW-1185">Reference proteome</keyword>